<dbReference type="GO" id="GO:1990195">
    <property type="term" value="C:macrolide transmembrane transporter complex"/>
    <property type="evidence" value="ECO:0007669"/>
    <property type="project" value="InterPro"/>
</dbReference>
<evidence type="ECO:0000259" key="8">
    <source>
        <dbReference type="Pfam" id="PF25917"/>
    </source>
</evidence>
<feature type="domain" description="CusB-like beta-barrel" evidence="9">
    <location>
        <begin position="246"/>
        <end position="318"/>
    </location>
</feature>
<dbReference type="GO" id="GO:0030313">
    <property type="term" value="C:cell envelope"/>
    <property type="evidence" value="ECO:0007669"/>
    <property type="project" value="UniProtKB-SubCell"/>
</dbReference>
<dbReference type="Pfam" id="PF25954">
    <property type="entry name" value="Beta-barrel_RND_2"/>
    <property type="match status" value="1"/>
</dbReference>
<keyword evidence="6" id="KW-1133">Transmembrane helix</keyword>
<dbReference type="AlphaFoldDB" id="A0A3N2RIT8"/>
<evidence type="ECO:0000256" key="6">
    <source>
        <dbReference type="SAM" id="Phobius"/>
    </source>
</evidence>
<feature type="compositionally biased region" description="Gly residues" evidence="5">
    <location>
        <begin position="399"/>
        <end position="430"/>
    </location>
</feature>
<dbReference type="GO" id="GO:1990961">
    <property type="term" value="P:xenobiotic detoxification by transmembrane export across the plasma membrane"/>
    <property type="evidence" value="ECO:0007669"/>
    <property type="project" value="InterPro"/>
</dbReference>
<feature type="domain" description="Multidrug resistance protein MdtA-like alpha-helical hairpin" evidence="7">
    <location>
        <begin position="127"/>
        <end position="200"/>
    </location>
</feature>
<feature type="coiled-coil region" evidence="4">
    <location>
        <begin position="127"/>
        <end position="192"/>
    </location>
</feature>
<dbReference type="PANTHER" id="PTHR32347">
    <property type="entry name" value="EFFLUX SYSTEM COMPONENT YKNX-RELATED"/>
    <property type="match status" value="1"/>
</dbReference>
<dbReference type="Pfam" id="PF25876">
    <property type="entry name" value="HH_MFP_RND"/>
    <property type="match status" value="1"/>
</dbReference>
<dbReference type="InterPro" id="IPR058624">
    <property type="entry name" value="MdtA-like_HH"/>
</dbReference>
<name>A0A3N2RIT8_LYSEN</name>
<gene>
    <name evidence="10" type="ORF">D9T17_08780</name>
</gene>
<comment type="caution">
    <text evidence="10">The sequence shown here is derived from an EMBL/GenBank/DDBJ whole genome shotgun (WGS) entry which is preliminary data.</text>
</comment>
<sequence>MSAAQPSTPRPASSLRPRKSPWPKRAAIAVAVLVLAGAGWHFYSQRSAEQAAGAYRTAKIERGDIRVTISATGALSAISTVDVGSQISGQVIDVLADYNDHVTKGQVIARIDPSTYEAQINQGNAQVANARASLATAQATLRNAELDYQRKSSLVKDQLIARSDADLARAALDQARAQLNGAQAQIEQQLASTQTSRLNLQRTVIRAPVDGVVLTRSIEPGQTVAASLQAPVLFQIAEDLSKMEIVLAIDEADIGQVKPGQAVNFTVDSFPDRKFRGAVQQVRLSATNTSNVITYPVVVAVDNADGVLLPGMTANAEIEVSHRDDVLRVGNAALRYKPDDDAAAAAGAPAGGAGGQRGGLGNDLPRVAEQLKLDAAQRAAFDAALEQMKQRMAARAGGAAAGGASGGPPAGGGPTIIMGGRGPGGGGGGNNNNRNRAAGAVSGAARQRMLERFNQQFGAFRALLSDEQKQKWDSEVGALVSARRAPLYKLVDGKPEAVTVRVGASDGSWTEVSGNIQEGDEVVVGTGRGAK</sequence>
<evidence type="ECO:0000259" key="9">
    <source>
        <dbReference type="Pfam" id="PF25954"/>
    </source>
</evidence>
<dbReference type="Gene3D" id="2.40.30.170">
    <property type="match status" value="1"/>
</dbReference>
<dbReference type="GO" id="GO:0019898">
    <property type="term" value="C:extrinsic component of membrane"/>
    <property type="evidence" value="ECO:0007669"/>
    <property type="project" value="InterPro"/>
</dbReference>
<evidence type="ECO:0000313" key="11">
    <source>
        <dbReference type="Proteomes" id="UP000275910"/>
    </source>
</evidence>
<accession>A0A3N2RIT8</accession>
<evidence type="ECO:0000256" key="5">
    <source>
        <dbReference type="SAM" id="MobiDB-lite"/>
    </source>
</evidence>
<evidence type="ECO:0000256" key="3">
    <source>
        <dbReference type="ARBA" id="ARBA00023054"/>
    </source>
</evidence>
<feature type="region of interest" description="Disordered" evidence="5">
    <location>
        <begin position="398"/>
        <end position="436"/>
    </location>
</feature>
<evidence type="ECO:0000256" key="1">
    <source>
        <dbReference type="ARBA" id="ARBA00004196"/>
    </source>
</evidence>
<feature type="region of interest" description="Disordered" evidence="5">
    <location>
        <begin position="343"/>
        <end position="363"/>
    </location>
</feature>
<protein>
    <submittedName>
        <fullName evidence="10">Efflux RND transporter periplasmic adaptor subunit</fullName>
    </submittedName>
</protein>
<reference evidence="10 11" key="1">
    <citation type="submission" date="2018-10" db="EMBL/GenBank/DDBJ databases">
        <title>The genome of Lysobacter enzymogenes OH11.</title>
        <authorList>
            <person name="Liu F."/>
            <person name="Zhao Y."/>
            <person name="Qian G."/>
            <person name="Chen Y."/>
            <person name="Xu H."/>
        </authorList>
    </citation>
    <scope>NUCLEOTIDE SEQUENCE [LARGE SCALE GENOMIC DNA]</scope>
    <source>
        <strain evidence="10 11">OH11</strain>
    </source>
</reference>
<keyword evidence="6" id="KW-0472">Membrane</keyword>
<dbReference type="EMBL" id="RCTY01000022">
    <property type="protein sequence ID" value="ROU07395.1"/>
    <property type="molecule type" value="Genomic_DNA"/>
</dbReference>
<comment type="subcellular location">
    <subcellularLocation>
        <location evidence="1">Cell envelope</location>
    </subcellularLocation>
</comment>
<dbReference type="Pfam" id="PF25917">
    <property type="entry name" value="BSH_RND"/>
    <property type="match status" value="1"/>
</dbReference>
<evidence type="ECO:0000256" key="4">
    <source>
        <dbReference type="SAM" id="Coils"/>
    </source>
</evidence>
<evidence type="ECO:0000313" key="10">
    <source>
        <dbReference type="EMBL" id="ROU07395.1"/>
    </source>
</evidence>
<feature type="domain" description="Multidrug resistance protein MdtA-like barrel-sandwich hybrid" evidence="8">
    <location>
        <begin position="80"/>
        <end position="232"/>
    </location>
</feature>
<dbReference type="FunFam" id="2.40.30.170:FF:000010">
    <property type="entry name" value="Efflux RND transporter periplasmic adaptor subunit"/>
    <property type="match status" value="1"/>
</dbReference>
<feature type="transmembrane region" description="Helical" evidence="6">
    <location>
        <begin position="26"/>
        <end position="43"/>
    </location>
</feature>
<dbReference type="Gene3D" id="2.40.50.100">
    <property type="match status" value="1"/>
</dbReference>
<dbReference type="Gene3D" id="2.40.420.20">
    <property type="match status" value="1"/>
</dbReference>
<dbReference type="InterPro" id="IPR030190">
    <property type="entry name" value="MacA_alpha-hairpin_sf"/>
</dbReference>
<dbReference type="InterPro" id="IPR006143">
    <property type="entry name" value="RND_pump_MFP"/>
</dbReference>
<feature type="region of interest" description="Disordered" evidence="5">
    <location>
        <begin position="1"/>
        <end position="20"/>
    </location>
</feature>
<dbReference type="GO" id="GO:0022857">
    <property type="term" value="F:transmembrane transporter activity"/>
    <property type="evidence" value="ECO:0007669"/>
    <property type="project" value="InterPro"/>
</dbReference>
<keyword evidence="3 4" id="KW-0175">Coiled coil</keyword>
<dbReference type="SUPFAM" id="SSF111369">
    <property type="entry name" value="HlyD-like secretion proteins"/>
    <property type="match status" value="1"/>
</dbReference>
<comment type="similarity">
    <text evidence="2">Belongs to the membrane fusion protein (MFP) (TC 8.A.1) family.</text>
</comment>
<evidence type="ECO:0000259" key="7">
    <source>
        <dbReference type="Pfam" id="PF25876"/>
    </source>
</evidence>
<dbReference type="RefSeq" id="WP_123647092.1">
    <property type="nucleotide sequence ID" value="NZ_RCTY01000022.1"/>
</dbReference>
<dbReference type="NCBIfam" id="TIGR01730">
    <property type="entry name" value="RND_mfp"/>
    <property type="match status" value="1"/>
</dbReference>
<keyword evidence="6" id="KW-0812">Transmembrane</keyword>
<feature type="compositionally biased region" description="Polar residues" evidence="5">
    <location>
        <begin position="1"/>
        <end position="11"/>
    </location>
</feature>
<evidence type="ECO:0000256" key="2">
    <source>
        <dbReference type="ARBA" id="ARBA00009477"/>
    </source>
</evidence>
<organism evidence="10 11">
    <name type="scientific">Lysobacter enzymogenes</name>
    <dbReference type="NCBI Taxonomy" id="69"/>
    <lineage>
        <taxon>Bacteria</taxon>
        <taxon>Pseudomonadati</taxon>
        <taxon>Pseudomonadota</taxon>
        <taxon>Gammaproteobacteria</taxon>
        <taxon>Lysobacterales</taxon>
        <taxon>Lysobacteraceae</taxon>
        <taxon>Lysobacter</taxon>
    </lineage>
</organism>
<dbReference type="Proteomes" id="UP000275910">
    <property type="component" value="Unassembled WGS sequence"/>
</dbReference>
<dbReference type="InterPro" id="IPR050465">
    <property type="entry name" value="UPF0194_transport"/>
</dbReference>
<dbReference type="Gene3D" id="6.10.140.1990">
    <property type="match status" value="1"/>
</dbReference>
<dbReference type="InterPro" id="IPR058792">
    <property type="entry name" value="Beta-barrel_RND_2"/>
</dbReference>
<dbReference type="InterPro" id="IPR058625">
    <property type="entry name" value="MdtA-like_BSH"/>
</dbReference>
<proteinExistence type="inferred from homology"/>
<dbReference type="PANTHER" id="PTHR32347:SF14">
    <property type="entry name" value="EFFLUX SYSTEM COMPONENT YKNX-RELATED"/>
    <property type="match status" value="1"/>
</dbReference>
<feature type="compositionally biased region" description="Gly residues" evidence="5">
    <location>
        <begin position="349"/>
        <end position="361"/>
    </location>
</feature>